<gene>
    <name evidence="2" type="ORF">PG997_003495</name>
</gene>
<feature type="compositionally biased region" description="Low complexity" evidence="1">
    <location>
        <begin position="105"/>
        <end position="117"/>
    </location>
</feature>
<sequence length="380" mass="39477">MASSGTNSKAETAEEALPVYEAVAGPSSVSDRAGASSSVQAFPGPVELPGLPMPHSGDQAHAPPSAQAFSGAAELPAYNDRAPSYAQAFSGAAELPAYNDDQVRASSSAQASSPGAAELHGSTVPERHVTTVVQSTNPSGGQRPIAIPQSSSDKAAPFLQAYPPSLQSYAIPNSTWASFVKTTNAFLTAKVGDQAIQHAADMGRRISDLPKRYSKETVAQAKQIRRDVSDQAKKGNYIAAGMGALGGSIALPIGTALRIPKTPRERAVAYVAAANGKWFHGRGLDARLLDSEELAEAVGLSSGRMADLACEHRKGGAQGQMSALEEWIADVEVSAAESIITLDWSAKTLWLVIFSGAPVPVGTEPTKTRKGKEKGQASTT</sequence>
<comment type="caution">
    <text evidence="2">The sequence shown here is derived from an EMBL/GenBank/DDBJ whole genome shotgun (WGS) entry which is preliminary data.</text>
</comment>
<organism evidence="2 3">
    <name type="scientific">Apiospora hydei</name>
    <dbReference type="NCBI Taxonomy" id="1337664"/>
    <lineage>
        <taxon>Eukaryota</taxon>
        <taxon>Fungi</taxon>
        <taxon>Dikarya</taxon>
        <taxon>Ascomycota</taxon>
        <taxon>Pezizomycotina</taxon>
        <taxon>Sordariomycetes</taxon>
        <taxon>Xylariomycetidae</taxon>
        <taxon>Amphisphaeriales</taxon>
        <taxon>Apiosporaceae</taxon>
        <taxon>Apiospora</taxon>
    </lineage>
</organism>
<evidence type="ECO:0008006" key="4">
    <source>
        <dbReference type="Google" id="ProtNLM"/>
    </source>
</evidence>
<name>A0ABR1WZJ4_9PEZI</name>
<evidence type="ECO:0000313" key="2">
    <source>
        <dbReference type="EMBL" id="KAK8088534.1"/>
    </source>
</evidence>
<keyword evidence="3" id="KW-1185">Reference proteome</keyword>
<dbReference type="Proteomes" id="UP001433268">
    <property type="component" value="Unassembled WGS sequence"/>
</dbReference>
<feature type="region of interest" description="Disordered" evidence="1">
    <location>
        <begin position="102"/>
        <end position="126"/>
    </location>
</feature>
<dbReference type="EMBL" id="JAQQWN010000004">
    <property type="protein sequence ID" value="KAK8088534.1"/>
    <property type="molecule type" value="Genomic_DNA"/>
</dbReference>
<dbReference type="RefSeq" id="XP_066671428.1">
    <property type="nucleotide sequence ID" value="XM_066807810.1"/>
</dbReference>
<feature type="compositionally biased region" description="Low complexity" evidence="1">
    <location>
        <begin position="27"/>
        <end position="39"/>
    </location>
</feature>
<dbReference type="PANTHER" id="PTHR38887:SF1">
    <property type="entry name" value="RAS MODIFICATION PROTEIN ERF4"/>
    <property type="match status" value="1"/>
</dbReference>
<dbReference type="GeneID" id="92040870"/>
<accession>A0ABR1WZJ4</accession>
<protein>
    <recommendedName>
        <fullName evidence="4">Letm1 RBD domain-containing protein</fullName>
    </recommendedName>
</protein>
<reference evidence="2 3" key="1">
    <citation type="submission" date="2023-01" db="EMBL/GenBank/DDBJ databases">
        <title>Analysis of 21 Apiospora genomes using comparative genomics revels a genus with tremendous synthesis potential of carbohydrate active enzymes and secondary metabolites.</title>
        <authorList>
            <person name="Sorensen T."/>
        </authorList>
    </citation>
    <scope>NUCLEOTIDE SEQUENCE [LARGE SCALE GENOMIC DNA]</scope>
    <source>
        <strain evidence="2 3">CBS 114990</strain>
    </source>
</reference>
<evidence type="ECO:0000256" key="1">
    <source>
        <dbReference type="SAM" id="MobiDB-lite"/>
    </source>
</evidence>
<proteinExistence type="predicted"/>
<evidence type="ECO:0000313" key="3">
    <source>
        <dbReference type="Proteomes" id="UP001433268"/>
    </source>
</evidence>
<feature type="region of interest" description="Disordered" evidence="1">
    <location>
        <begin position="26"/>
        <end position="68"/>
    </location>
</feature>
<dbReference type="InterPro" id="IPR053221">
    <property type="entry name" value="Burnettramic_acid_biosynth"/>
</dbReference>
<dbReference type="PANTHER" id="PTHR38887">
    <property type="entry name" value="CHROMOSOME 21, WHOLE GENOME SHOTGUN SEQUENCE"/>
    <property type="match status" value="1"/>
</dbReference>